<evidence type="ECO:0000256" key="3">
    <source>
        <dbReference type="ARBA" id="ARBA00022448"/>
    </source>
</evidence>
<evidence type="ECO:0000259" key="8">
    <source>
        <dbReference type="Pfam" id="PF25967"/>
    </source>
</evidence>
<dbReference type="InterPro" id="IPR006143">
    <property type="entry name" value="RND_pump_MFP"/>
</dbReference>
<keyword evidence="4" id="KW-0175">Coiled coil</keyword>
<dbReference type="AlphaFoldDB" id="A0AA35GGK6"/>
<dbReference type="Gene3D" id="2.40.30.170">
    <property type="match status" value="1"/>
</dbReference>
<dbReference type="GO" id="GO:0015562">
    <property type="term" value="F:efflux transmembrane transporter activity"/>
    <property type="evidence" value="ECO:0007669"/>
    <property type="project" value="TreeGrafter"/>
</dbReference>
<dbReference type="Gene3D" id="2.40.420.20">
    <property type="match status" value="1"/>
</dbReference>
<feature type="domain" description="CusB-like beta-barrel" evidence="7">
    <location>
        <begin position="212"/>
        <end position="267"/>
    </location>
</feature>
<dbReference type="PANTHER" id="PTHR30469:SF15">
    <property type="entry name" value="HLYD FAMILY OF SECRETION PROTEINS"/>
    <property type="match status" value="1"/>
</dbReference>
<gene>
    <name evidence="9" type="primary">bepF</name>
    <name evidence="9" type="ORF">GHA_00209</name>
</gene>
<evidence type="ECO:0000313" key="10">
    <source>
        <dbReference type="Proteomes" id="UP000834458"/>
    </source>
</evidence>
<name>A0AA35GGK6_9BURK</name>
<accession>A0AA35GGK6</accession>
<dbReference type="Pfam" id="PF25917">
    <property type="entry name" value="BSH_RND"/>
    <property type="match status" value="1"/>
</dbReference>
<dbReference type="Pfam" id="PF25954">
    <property type="entry name" value="Beta-barrel_RND_2"/>
    <property type="match status" value="1"/>
</dbReference>
<comment type="caution">
    <text evidence="9">The sequence shown here is derived from an EMBL/GenBank/DDBJ whole genome shotgun (WGS) entry which is preliminary data.</text>
</comment>
<evidence type="ECO:0000313" key="9">
    <source>
        <dbReference type="EMBL" id="CAB5659374.1"/>
    </source>
</evidence>
<feature type="chain" id="PRO_5041429395" evidence="5">
    <location>
        <begin position="33"/>
        <end position="370"/>
    </location>
</feature>
<dbReference type="EMBL" id="CAHPSC010000002">
    <property type="protein sequence ID" value="CAB5659374.1"/>
    <property type="molecule type" value="Genomic_DNA"/>
</dbReference>
<evidence type="ECO:0000256" key="2">
    <source>
        <dbReference type="ARBA" id="ARBA00009477"/>
    </source>
</evidence>
<dbReference type="PANTHER" id="PTHR30469">
    <property type="entry name" value="MULTIDRUG RESISTANCE PROTEIN MDTA"/>
    <property type="match status" value="1"/>
</dbReference>
<evidence type="ECO:0000256" key="1">
    <source>
        <dbReference type="ARBA" id="ARBA00004196"/>
    </source>
</evidence>
<dbReference type="Gene3D" id="1.10.287.470">
    <property type="entry name" value="Helix hairpin bin"/>
    <property type="match status" value="1"/>
</dbReference>
<dbReference type="InterPro" id="IPR058627">
    <property type="entry name" value="MdtA-like_C"/>
</dbReference>
<feature type="domain" description="Multidrug resistance protein MdtA-like barrel-sandwich hybrid" evidence="6">
    <location>
        <begin position="68"/>
        <end position="199"/>
    </location>
</feature>
<proteinExistence type="inferred from homology"/>
<organism evidence="9 10">
    <name type="scientific">Comamonas aquatica</name>
    <dbReference type="NCBI Taxonomy" id="225991"/>
    <lineage>
        <taxon>Bacteria</taxon>
        <taxon>Pseudomonadati</taxon>
        <taxon>Pseudomonadota</taxon>
        <taxon>Betaproteobacteria</taxon>
        <taxon>Burkholderiales</taxon>
        <taxon>Comamonadaceae</taxon>
        <taxon>Comamonas</taxon>
    </lineage>
</organism>
<dbReference type="InterPro" id="IPR058625">
    <property type="entry name" value="MdtA-like_BSH"/>
</dbReference>
<comment type="similarity">
    <text evidence="2">Belongs to the membrane fusion protein (MFP) (TC 8.A.1) family.</text>
</comment>
<protein>
    <submittedName>
        <fullName evidence="9">Efflux pump periplasmic linker BepF</fullName>
    </submittedName>
</protein>
<dbReference type="Proteomes" id="UP000834458">
    <property type="component" value="Unassembled WGS sequence"/>
</dbReference>
<sequence>MVSTLRLRPSLGLCVVALVALTLSACSRQAPAPEPVRAVKLLEVGASPLQTRVEYAGDVRAQTESRLGFQVAGKLVRRAVNVGDVVRQGQVLAEIDGQDYALAAQAAQAQVAAARTQRDLAQADWQRFSALKEKGFISGVELDRRRASLQSAQAQLEQAQAQAAAQSNQSSYARLLAPAAGVITAVSAEPGQVVSAGTAVLQLAHDGPRDAVIAVPEGARGQVAVGQAVQVRIWSTAERLSATVREIAASADPVTRTYSVKVGLQGQPQPDLGATAYVSMDSGAAAAQTALKLPTTALWQQQGASMVWRFDPASATVQAQRVEVGSVEGSEVVIASGLEPGMQVVVTGTHVLTQGQKVSVYQPRHPEAAH</sequence>
<keyword evidence="5" id="KW-0732">Signal</keyword>
<comment type="subcellular location">
    <subcellularLocation>
        <location evidence="1">Cell envelope</location>
    </subcellularLocation>
</comment>
<dbReference type="Gene3D" id="2.40.50.100">
    <property type="match status" value="1"/>
</dbReference>
<reference evidence="9" key="1">
    <citation type="submission" date="2020-05" db="EMBL/GenBank/DDBJ databases">
        <authorList>
            <person name="Delgado-Blas J."/>
        </authorList>
    </citation>
    <scope>NUCLEOTIDE SEQUENCE</scope>
    <source>
        <strain evidence="9">BB1454</strain>
    </source>
</reference>
<dbReference type="RefSeq" id="WP_234686527.1">
    <property type="nucleotide sequence ID" value="NZ_CAHPSC010000002.1"/>
</dbReference>
<feature type="signal peptide" evidence="5">
    <location>
        <begin position="1"/>
        <end position="32"/>
    </location>
</feature>
<feature type="coiled-coil region" evidence="4">
    <location>
        <begin position="104"/>
        <end position="169"/>
    </location>
</feature>
<dbReference type="SUPFAM" id="SSF111369">
    <property type="entry name" value="HlyD-like secretion proteins"/>
    <property type="match status" value="1"/>
</dbReference>
<dbReference type="NCBIfam" id="TIGR01730">
    <property type="entry name" value="RND_mfp"/>
    <property type="match status" value="1"/>
</dbReference>
<evidence type="ECO:0000259" key="7">
    <source>
        <dbReference type="Pfam" id="PF25954"/>
    </source>
</evidence>
<dbReference type="InterPro" id="IPR058792">
    <property type="entry name" value="Beta-barrel_RND_2"/>
</dbReference>
<dbReference type="Pfam" id="PF25967">
    <property type="entry name" value="RND-MFP_C"/>
    <property type="match status" value="1"/>
</dbReference>
<evidence type="ECO:0000256" key="4">
    <source>
        <dbReference type="SAM" id="Coils"/>
    </source>
</evidence>
<dbReference type="GO" id="GO:1990281">
    <property type="term" value="C:efflux pump complex"/>
    <property type="evidence" value="ECO:0007669"/>
    <property type="project" value="TreeGrafter"/>
</dbReference>
<feature type="domain" description="Multidrug resistance protein MdtA-like C-terminal permuted SH3" evidence="8">
    <location>
        <begin position="293"/>
        <end position="348"/>
    </location>
</feature>
<evidence type="ECO:0000259" key="6">
    <source>
        <dbReference type="Pfam" id="PF25917"/>
    </source>
</evidence>
<evidence type="ECO:0000256" key="5">
    <source>
        <dbReference type="SAM" id="SignalP"/>
    </source>
</evidence>
<keyword evidence="3" id="KW-0813">Transport</keyword>